<reference evidence="1 2" key="1">
    <citation type="submission" date="2019-09" db="EMBL/GenBank/DDBJ databases">
        <title>A chromosome-level genome assembly of the Chinese tupelo Nyssa sinensis.</title>
        <authorList>
            <person name="Yang X."/>
            <person name="Kang M."/>
            <person name="Yang Y."/>
            <person name="Xiong H."/>
            <person name="Wang M."/>
            <person name="Zhang Z."/>
            <person name="Wang Z."/>
            <person name="Wu H."/>
            <person name="Ma T."/>
            <person name="Liu J."/>
            <person name="Xi Z."/>
        </authorList>
    </citation>
    <scope>NUCLEOTIDE SEQUENCE [LARGE SCALE GENOMIC DNA]</scope>
    <source>
        <strain evidence="1">J267</strain>
        <tissue evidence="1">Leaf</tissue>
    </source>
</reference>
<accession>A0A5J5C4Z6</accession>
<dbReference type="Proteomes" id="UP000325577">
    <property type="component" value="Linkage Group LG0"/>
</dbReference>
<proteinExistence type="predicted"/>
<organism evidence="1 2">
    <name type="scientific">Nyssa sinensis</name>
    <dbReference type="NCBI Taxonomy" id="561372"/>
    <lineage>
        <taxon>Eukaryota</taxon>
        <taxon>Viridiplantae</taxon>
        <taxon>Streptophyta</taxon>
        <taxon>Embryophyta</taxon>
        <taxon>Tracheophyta</taxon>
        <taxon>Spermatophyta</taxon>
        <taxon>Magnoliopsida</taxon>
        <taxon>eudicotyledons</taxon>
        <taxon>Gunneridae</taxon>
        <taxon>Pentapetalae</taxon>
        <taxon>asterids</taxon>
        <taxon>Cornales</taxon>
        <taxon>Nyssaceae</taxon>
        <taxon>Nyssa</taxon>
    </lineage>
</organism>
<dbReference type="AlphaFoldDB" id="A0A5J5C4Z6"/>
<dbReference type="EMBL" id="CM018031">
    <property type="protein sequence ID" value="KAA8550219.1"/>
    <property type="molecule type" value="Genomic_DNA"/>
</dbReference>
<evidence type="ECO:0000313" key="2">
    <source>
        <dbReference type="Proteomes" id="UP000325577"/>
    </source>
</evidence>
<keyword evidence="2" id="KW-1185">Reference proteome</keyword>
<evidence type="ECO:0000313" key="1">
    <source>
        <dbReference type="EMBL" id="KAA8550219.1"/>
    </source>
</evidence>
<protein>
    <submittedName>
        <fullName evidence="1">Uncharacterized protein</fullName>
    </submittedName>
</protein>
<gene>
    <name evidence="1" type="ORF">F0562_001903</name>
</gene>
<sequence>MASSIAGRSAYVRTIWRTSTLSSAKFSKSHPSISSNFMLRQTRVSLPSRFRRELSSLFPIHSATASACLVSKLPTEVSTSTQCRFANYVSPI</sequence>
<dbReference type="OrthoDB" id="1928532at2759"/>
<name>A0A5J5C4Z6_9ASTE</name>